<protein>
    <recommendedName>
        <fullName evidence="2">DUF3444 domain-containing protein</fullName>
    </recommendedName>
</protein>
<name>A0A8S0R011_OLEEU</name>
<dbReference type="PANTHER" id="PTHR45089:SF24">
    <property type="entry name" value="DNAJ HEAT SHOCK N-TERMINAL DOMAIN-CONTAINING PROTEIN"/>
    <property type="match status" value="1"/>
</dbReference>
<evidence type="ECO:0000256" key="1">
    <source>
        <dbReference type="SAM" id="MobiDB-lite"/>
    </source>
</evidence>
<dbReference type="OrthoDB" id="1300268at2759"/>
<keyword evidence="4" id="KW-1185">Reference proteome</keyword>
<feature type="compositionally biased region" description="Basic and acidic residues" evidence="1">
    <location>
        <begin position="94"/>
        <end position="106"/>
    </location>
</feature>
<dbReference type="EMBL" id="CACTIH010002011">
    <property type="protein sequence ID" value="CAA2971403.1"/>
    <property type="molecule type" value="Genomic_DNA"/>
</dbReference>
<comment type="caution">
    <text evidence="3">The sequence shown here is derived from an EMBL/GenBank/DDBJ whole genome shotgun (WGS) entry which is preliminary data.</text>
</comment>
<sequence length="495" mass="55015">MRDSELDCFHLVTRSIRQSKHISYIEIDDDNEHNDFAIPPKKSRGSGDSKEKQDDTLGTDGLKCGNGHTRSFPTDADNVKSKTKQMGTSPVESLPDKNTENEELNVRGEASNMPGTGVPKTEGIDDSQSDSDEKIYECTGPEFHDFNKGREESCFAVGQIWVCYDSLDVMPRLYAQVRKVNSPGFGLQITWLEAVTEDEGMSSTERRVLEGSFELDPNFLPLNPDDLWYPSMAKVCSGNMDEHISYGKSDVDGEQDDIPIPRKRSQGIDGSTCKEGRKDALDSKNLTCGSASNFHTNADNEKLKMKQMDTENEKLMVRGIEFQDGEVKCVVAESKPFLEEKSHFADAKFYMEGEECNSSGLTISGFKVKEDTNDHDTSRAAQSHQLIKDKSRFTKGKKSQVESTDIEVLRKELTLPIPSILKLLLPHQLMAGPKEYKSTSEASTASTSLPDKLKLYISSSSKQEGAAESKQTFKGCYNPQVKKLFKNAGFGKGEP</sequence>
<accession>A0A8S0R011</accession>
<dbReference type="InterPro" id="IPR024593">
    <property type="entry name" value="DUF3444"/>
</dbReference>
<dbReference type="Pfam" id="PF11926">
    <property type="entry name" value="DUF3444"/>
    <property type="match status" value="1"/>
</dbReference>
<dbReference type="PANTHER" id="PTHR45089">
    <property type="entry name" value="DNAJ HEAT SHOCK AMINO-TERMINAL DOMAIN PROTEIN-RELATED"/>
    <property type="match status" value="1"/>
</dbReference>
<feature type="non-terminal residue" evidence="3">
    <location>
        <position position="495"/>
    </location>
</feature>
<evidence type="ECO:0000259" key="2">
    <source>
        <dbReference type="Pfam" id="PF11926"/>
    </source>
</evidence>
<dbReference type="AlphaFoldDB" id="A0A8S0R011"/>
<organism evidence="3 4">
    <name type="scientific">Olea europaea subsp. europaea</name>
    <dbReference type="NCBI Taxonomy" id="158383"/>
    <lineage>
        <taxon>Eukaryota</taxon>
        <taxon>Viridiplantae</taxon>
        <taxon>Streptophyta</taxon>
        <taxon>Embryophyta</taxon>
        <taxon>Tracheophyta</taxon>
        <taxon>Spermatophyta</taxon>
        <taxon>Magnoliopsida</taxon>
        <taxon>eudicotyledons</taxon>
        <taxon>Gunneridae</taxon>
        <taxon>Pentapetalae</taxon>
        <taxon>asterids</taxon>
        <taxon>lamiids</taxon>
        <taxon>Lamiales</taxon>
        <taxon>Oleaceae</taxon>
        <taxon>Oleeae</taxon>
        <taxon>Olea</taxon>
    </lineage>
</organism>
<dbReference type="Gramene" id="OE9A110507T1">
    <property type="protein sequence ID" value="OE9A110507C1"/>
    <property type="gene ID" value="OE9A110507"/>
</dbReference>
<proteinExistence type="predicted"/>
<evidence type="ECO:0000313" key="3">
    <source>
        <dbReference type="EMBL" id="CAA2971403.1"/>
    </source>
</evidence>
<dbReference type="Proteomes" id="UP000594638">
    <property type="component" value="Unassembled WGS sequence"/>
</dbReference>
<feature type="compositionally biased region" description="Basic and acidic residues" evidence="1">
    <location>
        <begin position="45"/>
        <end position="55"/>
    </location>
</feature>
<feature type="region of interest" description="Disordered" evidence="1">
    <location>
        <begin position="249"/>
        <end position="275"/>
    </location>
</feature>
<evidence type="ECO:0000313" key="4">
    <source>
        <dbReference type="Proteomes" id="UP000594638"/>
    </source>
</evidence>
<reference evidence="3 4" key="1">
    <citation type="submission" date="2019-12" db="EMBL/GenBank/DDBJ databases">
        <authorList>
            <person name="Alioto T."/>
            <person name="Alioto T."/>
            <person name="Gomez Garrido J."/>
        </authorList>
    </citation>
    <scope>NUCLEOTIDE SEQUENCE [LARGE SCALE GENOMIC DNA]</scope>
</reference>
<feature type="domain" description="DUF3444" evidence="2">
    <location>
        <begin position="134"/>
        <end position="213"/>
    </location>
</feature>
<feature type="region of interest" description="Disordered" evidence="1">
    <location>
        <begin position="31"/>
        <end position="135"/>
    </location>
</feature>
<gene>
    <name evidence="3" type="ORF">OLEA9_A110507</name>
</gene>